<comment type="caution">
    <text evidence="5">The sequence shown here is derived from an EMBL/GenBank/DDBJ whole genome shotgun (WGS) entry which is preliminary data.</text>
</comment>
<protein>
    <recommendedName>
        <fullName evidence="4">AAA lid domain-containing protein</fullName>
    </recommendedName>
</protein>
<sequence length="236" mass="26248">MALQVAAISRDARRALEICRRAVELADYRLKKFPSIQESASAARDFLHKNMESDKRLESNGNEEVEYKALPGGPSNGTHKETNTNGDQEVPILENVYWKEFGLLVFVWAAFLALQTAKKTLLLFDTEQDNNLFDCLLDFELNAVGVVGSLVLVVDSYWVLYIPNLAFLPVSSVTTTFAMAFSSSIGLCHGYYLWHLPRLMPWSSAVVVATAIPTVIIYGTCDGVCHGHSQWQVPMA</sequence>
<evidence type="ECO:0000256" key="3">
    <source>
        <dbReference type="SAM" id="Phobius"/>
    </source>
</evidence>
<feature type="transmembrane region" description="Helical" evidence="3">
    <location>
        <begin position="135"/>
        <end position="160"/>
    </location>
</feature>
<dbReference type="EMBL" id="JADFTS010000007">
    <property type="protein sequence ID" value="KAF9598142.1"/>
    <property type="molecule type" value="Genomic_DNA"/>
</dbReference>
<dbReference type="PANTHER" id="PTHR14255:SF1">
    <property type="entry name" value="SULFITE EXPORTER TAUE_SAFE FAMILY PROTEIN 3"/>
    <property type="match status" value="1"/>
</dbReference>
<evidence type="ECO:0000313" key="5">
    <source>
        <dbReference type="EMBL" id="KAF9598142.1"/>
    </source>
</evidence>
<dbReference type="GO" id="GO:0031464">
    <property type="term" value="C:Cul4A-RING E3 ubiquitin ligase complex"/>
    <property type="evidence" value="ECO:0007669"/>
    <property type="project" value="TreeGrafter"/>
</dbReference>
<feature type="domain" description="AAA lid" evidence="4">
    <location>
        <begin position="3"/>
        <end position="27"/>
    </location>
</feature>
<proteinExistence type="inferred from homology"/>
<dbReference type="InterPro" id="IPR041083">
    <property type="entry name" value="AAA_lid_10"/>
</dbReference>
<reference evidence="5 6" key="1">
    <citation type="submission" date="2020-10" db="EMBL/GenBank/DDBJ databases">
        <title>The Coptis chinensis genome and diversification of protoberbering-type alkaloids.</title>
        <authorList>
            <person name="Wang B."/>
            <person name="Shu S."/>
            <person name="Song C."/>
            <person name="Liu Y."/>
        </authorList>
    </citation>
    <scope>NUCLEOTIDE SEQUENCE [LARGE SCALE GENOMIC DNA]</scope>
    <source>
        <strain evidence="5">HL-2020</strain>
        <tissue evidence="5">Leaf</tissue>
    </source>
</reference>
<feature type="region of interest" description="Disordered" evidence="2">
    <location>
        <begin position="55"/>
        <end position="86"/>
    </location>
</feature>
<evidence type="ECO:0000259" key="4">
    <source>
        <dbReference type="Pfam" id="PF17872"/>
    </source>
</evidence>
<organism evidence="5 6">
    <name type="scientific">Coptis chinensis</name>
    <dbReference type="NCBI Taxonomy" id="261450"/>
    <lineage>
        <taxon>Eukaryota</taxon>
        <taxon>Viridiplantae</taxon>
        <taxon>Streptophyta</taxon>
        <taxon>Embryophyta</taxon>
        <taxon>Tracheophyta</taxon>
        <taxon>Spermatophyta</taxon>
        <taxon>Magnoliopsida</taxon>
        <taxon>Ranunculales</taxon>
        <taxon>Ranunculaceae</taxon>
        <taxon>Coptidoideae</taxon>
        <taxon>Coptis</taxon>
    </lineage>
</organism>
<keyword evidence="3" id="KW-0472">Membrane</keyword>
<dbReference type="OrthoDB" id="434519at2759"/>
<dbReference type="AlphaFoldDB" id="A0A835HGZ9"/>
<evidence type="ECO:0000256" key="2">
    <source>
        <dbReference type="SAM" id="MobiDB-lite"/>
    </source>
</evidence>
<feature type="transmembrane region" description="Helical" evidence="3">
    <location>
        <begin position="96"/>
        <end position="114"/>
    </location>
</feature>
<dbReference type="Pfam" id="PF17872">
    <property type="entry name" value="AAA_lid_10"/>
    <property type="match status" value="1"/>
</dbReference>
<evidence type="ECO:0000313" key="6">
    <source>
        <dbReference type="Proteomes" id="UP000631114"/>
    </source>
</evidence>
<gene>
    <name evidence="5" type="ORF">IFM89_025556</name>
</gene>
<keyword evidence="6" id="KW-1185">Reference proteome</keyword>
<keyword evidence="3" id="KW-1133">Transmembrane helix</keyword>
<evidence type="ECO:0000256" key="1">
    <source>
        <dbReference type="ARBA" id="ARBA00009142"/>
    </source>
</evidence>
<dbReference type="GO" id="GO:0016567">
    <property type="term" value="P:protein ubiquitination"/>
    <property type="evidence" value="ECO:0007669"/>
    <property type="project" value="TreeGrafter"/>
</dbReference>
<dbReference type="PANTHER" id="PTHR14255">
    <property type="entry name" value="CEREBLON"/>
    <property type="match status" value="1"/>
</dbReference>
<comment type="similarity">
    <text evidence="1">Belongs to the 4-toluene sulfonate uptake permease (TSUP) (TC 2.A.102) family.</text>
</comment>
<keyword evidence="3" id="KW-0812">Transmembrane</keyword>
<feature type="transmembrane region" description="Helical" evidence="3">
    <location>
        <begin position="166"/>
        <end position="187"/>
    </location>
</feature>
<dbReference type="Proteomes" id="UP000631114">
    <property type="component" value="Unassembled WGS sequence"/>
</dbReference>
<accession>A0A835HGZ9</accession>
<feature type="transmembrane region" description="Helical" evidence="3">
    <location>
        <begin position="199"/>
        <end position="219"/>
    </location>
</feature>
<dbReference type="Gene3D" id="1.10.8.60">
    <property type="match status" value="1"/>
</dbReference>
<name>A0A835HGZ9_9MAGN</name>